<name>A0A0S4KLD4_9BACT</name>
<accession>A0A0S4KLD4</accession>
<evidence type="ECO:0000313" key="2">
    <source>
        <dbReference type="Proteomes" id="UP000066284"/>
    </source>
</evidence>
<organism evidence="1 2">
    <name type="scientific">Candidatus Nitrospira inopinata</name>
    <dbReference type="NCBI Taxonomy" id="1715989"/>
    <lineage>
        <taxon>Bacteria</taxon>
        <taxon>Pseudomonadati</taxon>
        <taxon>Nitrospirota</taxon>
        <taxon>Nitrospiria</taxon>
        <taxon>Nitrospirales</taxon>
        <taxon>Nitrospiraceae</taxon>
        <taxon>Nitrospira</taxon>
    </lineage>
</organism>
<evidence type="ECO:0000313" key="1">
    <source>
        <dbReference type="EMBL" id="CUQ65244.1"/>
    </source>
</evidence>
<dbReference type="RefSeq" id="WP_062482191.1">
    <property type="nucleotide sequence ID" value="NZ_LN885086.1"/>
</dbReference>
<dbReference type="EMBL" id="LN885086">
    <property type="protein sequence ID" value="CUQ65244.1"/>
    <property type="molecule type" value="Genomic_DNA"/>
</dbReference>
<dbReference type="OrthoDB" id="146765at2"/>
<dbReference type="Proteomes" id="UP000066284">
    <property type="component" value="Chromosome 1"/>
</dbReference>
<dbReference type="AlphaFoldDB" id="A0A0S4KLD4"/>
<dbReference type="KEGG" id="nio:NITINOP_0268"/>
<protein>
    <submittedName>
        <fullName evidence="1">Uncharacterized protein</fullName>
    </submittedName>
</protein>
<proteinExistence type="predicted"/>
<gene>
    <name evidence="1" type="ORF">NITINOP_0268</name>
</gene>
<keyword evidence="2" id="KW-1185">Reference proteome</keyword>
<reference evidence="2" key="1">
    <citation type="submission" date="2015-09" db="EMBL/GenBank/DDBJ databases">
        <authorList>
            <person name="Daims H."/>
        </authorList>
    </citation>
    <scope>NUCLEOTIDE SEQUENCE [LARGE SCALE GENOMIC DNA]</scope>
</reference>
<sequence length="116" mass="13377">MGGTEHNPMLRGSHVRLRRGAIPVDLMLPKDDHDRTCLSRRRHYALGNLSLWIISLEDVVIHKLKAGRVQDFIDVLSVLQRQTGSLDHASITDWAKKLRIWEEWRYVGTQADVSRP</sequence>